<feature type="compositionally biased region" description="Basic and acidic residues" evidence="1">
    <location>
        <begin position="635"/>
        <end position="646"/>
    </location>
</feature>
<accession>A0ABQ9H092</accession>
<name>A0ABQ9H092_9NEOP</name>
<feature type="region of interest" description="Disordered" evidence="1">
    <location>
        <begin position="618"/>
        <end position="655"/>
    </location>
</feature>
<feature type="compositionally biased region" description="Pro residues" evidence="1">
    <location>
        <begin position="624"/>
        <end position="634"/>
    </location>
</feature>
<keyword evidence="4" id="KW-1185">Reference proteome</keyword>
<keyword evidence="2" id="KW-0812">Transmembrane</keyword>
<sequence>MASLAGQVWPYCAVPTLGNHEYWASQNDSFRVRRRRRERNFTLVVLLLFCDPSDEFRRPEHSLQRHMMWLVIARALSGPFGIWPSNYGRLGKKTGMDSVVKAVHDKETKLLACSLPTKANLVQSPAGSPDFRMWESCRTPFHSAPCSPQSPSSALKTSMLRAQISSRTCLERILFGSLYRVAFHKFASEVRRKSSLPVLVAILFGRQCELSTTLLYTPRGRGIGESALHIEVHVSFRHRFGTTVGILVRTFVFRDLHMQVLPLSSAPPPLSYDLQPHESAPVQYASYLKFIGAQIFRQILEIVLVCTILICTFTSGRVSVVMRVMSLYTAGSLTRGTDLSFRPARIIYEVSDETGTEQQRNDGARAPRKPWHHYSVRHTPHTKIPAREIFLRGSLGSNNEPQCWEGSTKAITLARSLNAPWGRGGVVVRLSPTTKANRVRFPVGSQVRILPDDAAGRWIFSVISPFPRPFNIALLNTRLTSPLSALRPRFKHAFGNGTIQRDFPTDCIHAGNCVRPETVRLLEAPACLGLSPEFEAEKSGSDKGDTATRIKCAMAAKRKALNWLVVFSWCCVYLWDFQLAAVRLGARNLSYKFYFYSKALFTLPRKVVSYSARTETAPRRVSFRPPPVSPPPPEQTRDRDSHESARASRRRRARTQLTSLSAGLPWHPTVEWLHPRTRWLPAPSMYYSILFFLFFPLASYLRKSDSIPGGCRMMPLVGGFSRSPASPALSFRRCFPLTSHFNRLSRPRCAQISSLARINSLAA</sequence>
<dbReference type="Proteomes" id="UP001159363">
    <property type="component" value="Chromosome 7"/>
</dbReference>
<gene>
    <name evidence="3" type="ORF">PR048_022081</name>
</gene>
<reference evidence="3 4" key="1">
    <citation type="submission" date="2023-02" db="EMBL/GenBank/DDBJ databases">
        <title>LHISI_Scaffold_Assembly.</title>
        <authorList>
            <person name="Stuart O.P."/>
            <person name="Cleave R."/>
            <person name="Magrath M.J.L."/>
            <person name="Mikheyev A.S."/>
        </authorList>
    </citation>
    <scope>NUCLEOTIDE SEQUENCE [LARGE SCALE GENOMIC DNA]</scope>
    <source>
        <strain evidence="3">Daus_M_001</strain>
        <tissue evidence="3">Leg muscle</tissue>
    </source>
</reference>
<evidence type="ECO:0000313" key="3">
    <source>
        <dbReference type="EMBL" id="KAJ8877626.1"/>
    </source>
</evidence>
<proteinExistence type="predicted"/>
<feature type="transmembrane region" description="Helical" evidence="2">
    <location>
        <begin position="295"/>
        <end position="316"/>
    </location>
</feature>
<protein>
    <submittedName>
        <fullName evidence="3">Uncharacterized protein</fullName>
    </submittedName>
</protein>
<evidence type="ECO:0000313" key="4">
    <source>
        <dbReference type="Proteomes" id="UP001159363"/>
    </source>
</evidence>
<comment type="caution">
    <text evidence="3">The sequence shown here is derived from an EMBL/GenBank/DDBJ whole genome shotgun (WGS) entry which is preliminary data.</text>
</comment>
<evidence type="ECO:0000256" key="2">
    <source>
        <dbReference type="SAM" id="Phobius"/>
    </source>
</evidence>
<evidence type="ECO:0000256" key="1">
    <source>
        <dbReference type="SAM" id="MobiDB-lite"/>
    </source>
</evidence>
<dbReference type="EMBL" id="JARBHB010000008">
    <property type="protein sequence ID" value="KAJ8877626.1"/>
    <property type="molecule type" value="Genomic_DNA"/>
</dbReference>
<feature type="transmembrane region" description="Helical" evidence="2">
    <location>
        <begin position="560"/>
        <end position="581"/>
    </location>
</feature>
<organism evidence="3 4">
    <name type="scientific">Dryococelus australis</name>
    <dbReference type="NCBI Taxonomy" id="614101"/>
    <lineage>
        <taxon>Eukaryota</taxon>
        <taxon>Metazoa</taxon>
        <taxon>Ecdysozoa</taxon>
        <taxon>Arthropoda</taxon>
        <taxon>Hexapoda</taxon>
        <taxon>Insecta</taxon>
        <taxon>Pterygota</taxon>
        <taxon>Neoptera</taxon>
        <taxon>Polyneoptera</taxon>
        <taxon>Phasmatodea</taxon>
        <taxon>Verophasmatodea</taxon>
        <taxon>Anareolatae</taxon>
        <taxon>Phasmatidae</taxon>
        <taxon>Eurycanthinae</taxon>
        <taxon>Dryococelus</taxon>
    </lineage>
</organism>
<keyword evidence="2" id="KW-1133">Transmembrane helix</keyword>
<keyword evidence="2" id="KW-0472">Membrane</keyword>
<feature type="transmembrane region" description="Helical" evidence="2">
    <location>
        <begin position="685"/>
        <end position="702"/>
    </location>
</feature>